<keyword evidence="2" id="KW-1185">Reference proteome</keyword>
<gene>
    <name evidence="1" type="ORF">SAMN04488109_0831</name>
</gene>
<evidence type="ECO:0008006" key="3">
    <source>
        <dbReference type="Google" id="ProtNLM"/>
    </source>
</evidence>
<dbReference type="STRING" id="947013.SAMN04488109_0831"/>
<dbReference type="EMBL" id="FQWQ01000001">
    <property type="protein sequence ID" value="SHG56101.1"/>
    <property type="molecule type" value="Genomic_DNA"/>
</dbReference>
<dbReference type="AlphaFoldDB" id="A0A1M5KTJ1"/>
<dbReference type="Proteomes" id="UP000184212">
    <property type="component" value="Unassembled WGS sequence"/>
</dbReference>
<organism evidence="1 2">
    <name type="scientific">Chryseolinea serpens</name>
    <dbReference type="NCBI Taxonomy" id="947013"/>
    <lineage>
        <taxon>Bacteria</taxon>
        <taxon>Pseudomonadati</taxon>
        <taxon>Bacteroidota</taxon>
        <taxon>Cytophagia</taxon>
        <taxon>Cytophagales</taxon>
        <taxon>Fulvivirgaceae</taxon>
        <taxon>Chryseolinea</taxon>
    </lineage>
</organism>
<dbReference type="InterPro" id="IPR019619">
    <property type="entry name" value="DUF2490"/>
</dbReference>
<reference evidence="1 2" key="1">
    <citation type="submission" date="2016-11" db="EMBL/GenBank/DDBJ databases">
        <authorList>
            <person name="Jaros S."/>
            <person name="Januszkiewicz K."/>
            <person name="Wedrychowicz H."/>
        </authorList>
    </citation>
    <scope>NUCLEOTIDE SEQUENCE [LARGE SCALE GENOMIC DNA]</scope>
    <source>
        <strain evidence="1 2">DSM 24574</strain>
    </source>
</reference>
<evidence type="ECO:0000313" key="1">
    <source>
        <dbReference type="EMBL" id="SHG56101.1"/>
    </source>
</evidence>
<proteinExistence type="predicted"/>
<dbReference type="OrthoDB" id="1118734at2"/>
<dbReference type="Pfam" id="PF10677">
    <property type="entry name" value="DUF2490"/>
    <property type="match status" value="1"/>
</dbReference>
<evidence type="ECO:0000313" key="2">
    <source>
        <dbReference type="Proteomes" id="UP000184212"/>
    </source>
</evidence>
<sequence>MTTILRVITLVFLTLCISTGYSQTIYHHNVFWGRIALGDKITDRLRTELWFQHRSQSADESSNIFQAPQYNSYWLWFNYHVSDNLKVSLSPFGYFETYTLYTKPSDLERPPVKEFRYTVRLEHEQKFRFFNYSNRYSMEYRVRDLTNTGDYEPNWRFRYMARLEKPIKAAWLKGKNLSLIVYDEVMLQFGKAVRHNPNVFDQNRLYAGFSYGIAKNIKVTPAYLFVIQQRNSGTEFDYVNTLFVVLAFDNLFSQFRKQEQHPKPPQG</sequence>
<name>A0A1M5KTJ1_9BACT</name>
<accession>A0A1M5KTJ1</accession>
<protein>
    <recommendedName>
        <fullName evidence="3">DUF2490 domain-containing protein</fullName>
    </recommendedName>
</protein>